<reference evidence="12" key="1">
    <citation type="submission" date="2011-02" db="EMBL/GenBank/DDBJ databases">
        <title>The complete sequence of chromosome of Deinococcus proteolyticus DSM 20540.</title>
        <authorList>
            <consortium name="US DOE Joint Genome Institute (JGI-PGF)"/>
            <person name="Lucas S."/>
            <person name="Copeland A."/>
            <person name="Lapidus A."/>
            <person name="Bruce D."/>
            <person name="Goodwin L."/>
            <person name="Pitluck S."/>
            <person name="Kyrpides N."/>
            <person name="Mavromatis K."/>
            <person name="Pagani I."/>
            <person name="Ivanova N."/>
            <person name="Ovchinnikova G."/>
            <person name="Zeytun A."/>
            <person name="Detter J.C."/>
            <person name="Han C."/>
            <person name="Land M."/>
            <person name="Hauser L."/>
            <person name="Markowitz V."/>
            <person name="Cheng J.-F."/>
            <person name="Hugenholtz P."/>
            <person name="Woyke T."/>
            <person name="Wu D."/>
            <person name="Pukall R."/>
            <person name="Steenblock K."/>
            <person name="Brambilla E."/>
            <person name="Klenk H.-P."/>
            <person name="Eisen J.A."/>
        </authorList>
    </citation>
    <scope>NUCLEOTIDE SEQUENCE [LARGE SCALE GENOMIC DNA]</scope>
    <source>
        <strain evidence="12">ATCC 35074 / DSM 20540 / JCM 6276 / NBRC 101906 / NCIMB 13154 / VKM Ac-1939 / CCM 2703 / MRP</strain>
    </source>
</reference>
<evidence type="ECO:0000313" key="12">
    <source>
        <dbReference type="Proteomes" id="UP000007718"/>
    </source>
</evidence>
<dbReference type="Gene3D" id="3.30.450.20">
    <property type="entry name" value="PAS domain"/>
    <property type="match status" value="1"/>
</dbReference>
<dbReference type="EMBL" id="CP002536">
    <property type="protein sequence ID" value="ADY25955.1"/>
    <property type="molecule type" value="Genomic_DNA"/>
</dbReference>
<dbReference type="Gene3D" id="1.20.5.1930">
    <property type="match status" value="1"/>
</dbReference>
<accession>F0RM35</accession>
<proteinExistence type="predicted"/>
<dbReference type="InterPro" id="IPR035965">
    <property type="entry name" value="PAS-like_dom_sf"/>
</dbReference>
<dbReference type="InterPro" id="IPR000014">
    <property type="entry name" value="PAS"/>
</dbReference>
<dbReference type="Proteomes" id="UP000007718">
    <property type="component" value="Chromosome"/>
</dbReference>
<dbReference type="KEGG" id="dpt:Deipr_0799"/>
<feature type="domain" description="PAS" evidence="10">
    <location>
        <begin position="614"/>
        <end position="650"/>
    </location>
</feature>
<dbReference type="GO" id="GO:0005524">
    <property type="term" value="F:ATP binding"/>
    <property type="evidence" value="ECO:0007669"/>
    <property type="project" value="UniProtKB-KW"/>
</dbReference>
<dbReference type="SUPFAM" id="SSF55781">
    <property type="entry name" value="GAF domain-like"/>
    <property type="match status" value="3"/>
</dbReference>
<dbReference type="InterPro" id="IPR013656">
    <property type="entry name" value="PAS_4"/>
</dbReference>
<dbReference type="OrthoDB" id="9781904at2"/>
<gene>
    <name evidence="11" type="ordered locus">Deipr_0799</name>
</gene>
<evidence type="ECO:0000256" key="3">
    <source>
        <dbReference type="ARBA" id="ARBA00022553"/>
    </source>
</evidence>
<dbReference type="GO" id="GO:0000155">
    <property type="term" value="F:phosphorelay sensor kinase activity"/>
    <property type="evidence" value="ECO:0007669"/>
    <property type="project" value="InterPro"/>
</dbReference>
<dbReference type="InterPro" id="IPR005467">
    <property type="entry name" value="His_kinase_dom"/>
</dbReference>
<dbReference type="Pfam" id="PF07730">
    <property type="entry name" value="HisKA_3"/>
    <property type="match status" value="1"/>
</dbReference>
<dbReference type="SUPFAM" id="SSF55785">
    <property type="entry name" value="PYP-like sensor domain (PAS domain)"/>
    <property type="match status" value="1"/>
</dbReference>
<dbReference type="InterPro" id="IPR011712">
    <property type="entry name" value="Sig_transdc_His_kin_sub3_dim/P"/>
</dbReference>
<dbReference type="InterPro" id="IPR029016">
    <property type="entry name" value="GAF-like_dom_sf"/>
</dbReference>
<dbReference type="Pfam" id="PF13492">
    <property type="entry name" value="GAF_3"/>
    <property type="match status" value="1"/>
</dbReference>
<protein>
    <recommendedName>
        <fullName evidence="2">histidine kinase</fullName>
        <ecNumber evidence="2">2.7.13.3</ecNumber>
    </recommendedName>
</protein>
<dbReference type="InterPro" id="IPR050482">
    <property type="entry name" value="Sensor_HK_TwoCompSys"/>
</dbReference>
<dbReference type="Pfam" id="PF02518">
    <property type="entry name" value="HATPase_c"/>
    <property type="match status" value="1"/>
</dbReference>
<dbReference type="PROSITE" id="PS50109">
    <property type="entry name" value="HIS_KIN"/>
    <property type="match status" value="1"/>
</dbReference>
<evidence type="ECO:0000256" key="2">
    <source>
        <dbReference type="ARBA" id="ARBA00012438"/>
    </source>
</evidence>
<dbReference type="NCBIfam" id="TIGR00229">
    <property type="entry name" value="sensory_box"/>
    <property type="match status" value="1"/>
</dbReference>
<dbReference type="EC" id="2.7.13.3" evidence="2"/>
<dbReference type="eggNOG" id="COG4585">
    <property type="taxonomic scope" value="Bacteria"/>
</dbReference>
<keyword evidence="3" id="KW-0597">Phosphoprotein</keyword>
<dbReference type="InterPro" id="IPR003594">
    <property type="entry name" value="HATPase_dom"/>
</dbReference>
<feature type="domain" description="Histidine kinase" evidence="9">
    <location>
        <begin position="877"/>
        <end position="967"/>
    </location>
</feature>
<keyword evidence="4" id="KW-0808">Transferase</keyword>
<keyword evidence="7" id="KW-0067">ATP-binding</keyword>
<evidence type="ECO:0000256" key="5">
    <source>
        <dbReference type="ARBA" id="ARBA00022741"/>
    </source>
</evidence>
<evidence type="ECO:0000256" key="7">
    <source>
        <dbReference type="ARBA" id="ARBA00022840"/>
    </source>
</evidence>
<evidence type="ECO:0000259" key="10">
    <source>
        <dbReference type="PROSITE" id="PS50112"/>
    </source>
</evidence>
<evidence type="ECO:0000256" key="8">
    <source>
        <dbReference type="ARBA" id="ARBA00023012"/>
    </source>
</evidence>
<dbReference type="SMART" id="SM00387">
    <property type="entry name" value="HATPase_c"/>
    <property type="match status" value="1"/>
</dbReference>
<comment type="catalytic activity">
    <reaction evidence="1">
        <text>ATP + protein L-histidine = ADP + protein N-phospho-L-histidine.</text>
        <dbReference type="EC" id="2.7.13.3"/>
    </reaction>
</comment>
<dbReference type="RefSeq" id="WP_013614564.1">
    <property type="nucleotide sequence ID" value="NC_015161.1"/>
</dbReference>
<dbReference type="PANTHER" id="PTHR24421">
    <property type="entry name" value="NITRATE/NITRITE SENSOR PROTEIN NARX-RELATED"/>
    <property type="match status" value="1"/>
</dbReference>
<dbReference type="AlphaFoldDB" id="F0RM35"/>
<dbReference type="InterPro" id="IPR003018">
    <property type="entry name" value="GAF"/>
</dbReference>
<dbReference type="SUPFAM" id="SSF55874">
    <property type="entry name" value="ATPase domain of HSP90 chaperone/DNA topoisomerase II/histidine kinase"/>
    <property type="match status" value="1"/>
</dbReference>
<dbReference type="GO" id="GO:0046983">
    <property type="term" value="F:protein dimerization activity"/>
    <property type="evidence" value="ECO:0007669"/>
    <property type="project" value="InterPro"/>
</dbReference>
<evidence type="ECO:0000256" key="1">
    <source>
        <dbReference type="ARBA" id="ARBA00000085"/>
    </source>
</evidence>
<keyword evidence="8" id="KW-0902">Two-component regulatory system</keyword>
<dbReference type="Pfam" id="PF01590">
    <property type="entry name" value="GAF"/>
    <property type="match status" value="1"/>
</dbReference>
<dbReference type="InterPro" id="IPR036890">
    <property type="entry name" value="HATPase_C_sf"/>
</dbReference>
<keyword evidence="6 11" id="KW-0418">Kinase</keyword>
<dbReference type="STRING" id="693977.Deipr_0799"/>
<sequence>MADLPPQLLEQTSVAAFAAALAEWACQWAEAHGAAVWVQGSGGLERRAENGHGLTLAGGELVRPGLSRPQEEGLLCALPFGLAPYAYGVLEVVAGRSGLTQEWPALAHTLGLALEATQSRERQAGRGRAAAAVDRLVRRTHGSLDHEQILASVAEVAAQALGFRRAFAGLLEGPPGERGYSLLQEIWSTGFGEGAPAPRQLGVGPVSYAALMERGEVIRYHAAQDADTPLGRGLADLNPQVALLAPLRVRGEPLGLLYADSDRDSLAPGDEALLLELAEQAGLALGSARRFAAETRQRQGESVLRELGLALAGSLRLSDTLAELLSRTAALFGADAAALYTPEPGGRTLGIHSALNLPSDWVLRVRVRPGTGLSGQVFATGVRAECRDFPAAGLGGGSRYTRALLAAGEYPFRGVLALPLTTRRGPFGVLTLYYHALLPLDGTDLKLADALSVQAALAIENALLYGEGQEREREAATLLDISQRLDAGLTRHDLERLLGTLLPALHAGRGMLWIDGVGAAALGLPLAPPADLEELTGQLGRGPRPLPRRWVQPGAGSALLAPLRLGNEVLGWLYADDPGQDPPPQATLRLARRLCDHLADRLGRQRLAAALARSEAGYRQLAESSHDPILTTDPSGQILYANPAARTLLAGHAGAALPPGAALSDWVGRASEGSRHDHWAAVNHWQALWRQVQALHPGQAPLRAETTLAGRRLELQLGPLSGSQGGILVMARDLSEHYRLLGQISQRGQELAAASARRDELRTFLALFTQAQEEERRRISRELHDETAQLLVAARRRLLRLEKQAPQAAPDILALAEELSSITAGVRRFARHLRPSVLDDLGLLPALEWLCSQARTPTRLEVSGEEVRLSPAQEVTLFRLVGEALANVDKHAGAGSAAVRVTFGPAGLQTTVSDDGKGFDPAAAGALAAQGHLGLLGLRERAQLAGGRLELDSRPGEGTQVRIWLPV</sequence>
<dbReference type="SMART" id="SM00065">
    <property type="entry name" value="GAF"/>
    <property type="match status" value="2"/>
</dbReference>
<name>F0RM35_DEIPM</name>
<organism evidence="11 12">
    <name type="scientific">Deinococcus proteolyticus (strain ATCC 35074 / DSM 20540 / JCM 6276 / NBRC 101906 / NCIMB 13154 / VKM Ac-1939 / CCM 2703 / MRP)</name>
    <dbReference type="NCBI Taxonomy" id="693977"/>
    <lineage>
        <taxon>Bacteria</taxon>
        <taxon>Thermotogati</taxon>
        <taxon>Deinococcota</taxon>
        <taxon>Deinococci</taxon>
        <taxon>Deinococcales</taxon>
        <taxon>Deinococcaceae</taxon>
        <taxon>Deinococcus</taxon>
    </lineage>
</organism>
<dbReference type="PROSITE" id="PS50112">
    <property type="entry name" value="PAS"/>
    <property type="match status" value="1"/>
</dbReference>
<dbReference type="Pfam" id="PF08448">
    <property type="entry name" value="PAS_4"/>
    <property type="match status" value="1"/>
</dbReference>
<dbReference type="Gene3D" id="3.30.565.10">
    <property type="entry name" value="Histidine kinase-like ATPase, C-terminal domain"/>
    <property type="match status" value="1"/>
</dbReference>
<evidence type="ECO:0000259" key="9">
    <source>
        <dbReference type="PROSITE" id="PS50109"/>
    </source>
</evidence>
<dbReference type="HOGENOM" id="CLU_308307_0_0_0"/>
<keyword evidence="5" id="KW-0547">Nucleotide-binding</keyword>
<dbReference type="Gene3D" id="3.30.450.40">
    <property type="match status" value="3"/>
</dbReference>
<keyword evidence="12" id="KW-1185">Reference proteome</keyword>
<evidence type="ECO:0000313" key="11">
    <source>
        <dbReference type="EMBL" id="ADY25955.1"/>
    </source>
</evidence>
<dbReference type="GO" id="GO:0016020">
    <property type="term" value="C:membrane"/>
    <property type="evidence" value="ECO:0007669"/>
    <property type="project" value="InterPro"/>
</dbReference>
<dbReference type="PANTHER" id="PTHR24421:SF10">
    <property type="entry name" value="NITRATE_NITRITE SENSOR PROTEIN NARQ"/>
    <property type="match status" value="1"/>
</dbReference>
<evidence type="ECO:0000256" key="4">
    <source>
        <dbReference type="ARBA" id="ARBA00022679"/>
    </source>
</evidence>
<dbReference type="CDD" id="cd16917">
    <property type="entry name" value="HATPase_UhpB-NarQ-NarX-like"/>
    <property type="match status" value="1"/>
</dbReference>
<reference evidence="11 12" key="2">
    <citation type="journal article" date="2012" name="Stand. Genomic Sci.">
        <title>Complete genome sequence of the orange-red pigmented, radioresistant Deinococcus proteolyticus type strain (MRP(T)).</title>
        <authorList>
            <person name="Copeland A."/>
            <person name="Zeytun A."/>
            <person name="Yassawong M."/>
            <person name="Nolan M."/>
            <person name="Lucas S."/>
            <person name="Hammon N."/>
            <person name="Deshpande S."/>
            <person name="Cheng J.F."/>
            <person name="Han C."/>
            <person name="Tapia R."/>
            <person name="Goodwin L.A."/>
            <person name="Pitluck S."/>
            <person name="Mavromatis K."/>
            <person name="Liolios K."/>
            <person name="Pagani I."/>
            <person name="Ivanova N."/>
            <person name="Mikhailova N."/>
            <person name="Pati A."/>
            <person name="Chen A."/>
            <person name="Palaniappan K."/>
            <person name="Land M."/>
            <person name="Hauser L."/>
            <person name="Jeffries C.D."/>
            <person name="Brambilla E.M."/>
            <person name="Rohde M."/>
            <person name="Sikorski J."/>
            <person name="Pukall R."/>
            <person name="Goker M."/>
            <person name="Detter J.C."/>
            <person name="Woyke T."/>
            <person name="Bristow J."/>
            <person name="Eisen J.A."/>
            <person name="Markowitz V."/>
            <person name="Hugenholtz P."/>
            <person name="Kyrpides N.C."/>
            <person name="Klenk H.P."/>
            <person name="Lapidus A."/>
        </authorList>
    </citation>
    <scope>NUCLEOTIDE SEQUENCE [LARGE SCALE GENOMIC DNA]</scope>
    <source>
        <strain evidence="12">ATCC 35074 / DSM 20540 / JCM 6276 / NBRC 101906 / NCIMB 13154 / VKM Ac-1939 / CCM 2703 / MRP</strain>
    </source>
</reference>
<evidence type="ECO:0000256" key="6">
    <source>
        <dbReference type="ARBA" id="ARBA00022777"/>
    </source>
</evidence>